<sequence>MDRRELLRRAGLAAAAMPLASRAWALPAGQADARFLLVFLRGGYDANSLLVPTGSDFYYASRPTIAIKRPVAEGGTPDPQAAIALPGDGASGWGLHPSVAERLLPFWRQGQLAFVPFAGTDDLSRSHFETQDSIEAGLPIPGDRSAPGSAAAALRGSGFLNRLASTLGAQAAPVAFTDVLPASMAGPAAIPNVSLKGSLRAPFDERQSAVYAGMYRGSRFSSVLAEGLELRQTVAQEVEAEAARQRDRSSAMAADPAMAARMQEMQAASRQAISARGFELEARRMAQLMRERYTLGFIDVGGWDTHVNQGGAQGQLANLLQNLGSGLATFAQELGPAWDRTVVVVVSEFGRTFRENGTRGTDHGHGSAYWVAGGGLRGGRLAGEQAVLRPGALNQDRDFPVLNEYRAVIGGLLRRQYGLDAVQLARIFPGSAPLDLGLL</sequence>
<dbReference type="PANTHER" id="PTHR43737">
    <property type="entry name" value="BLL7424 PROTEIN"/>
    <property type="match status" value="1"/>
</dbReference>
<proteinExistence type="predicted"/>
<dbReference type="KEGG" id="xyk:GT347_04180"/>
<dbReference type="Proteomes" id="UP000464787">
    <property type="component" value="Chromosome"/>
</dbReference>
<dbReference type="InterPro" id="IPR006311">
    <property type="entry name" value="TAT_signal"/>
</dbReference>
<keyword evidence="3" id="KW-1185">Reference proteome</keyword>
<evidence type="ECO:0000313" key="2">
    <source>
        <dbReference type="EMBL" id="QHI97246.1"/>
    </source>
</evidence>
<feature type="signal peptide" evidence="1">
    <location>
        <begin position="1"/>
        <end position="25"/>
    </location>
</feature>
<evidence type="ECO:0000313" key="3">
    <source>
        <dbReference type="Proteomes" id="UP000464787"/>
    </source>
</evidence>
<name>A0A857J0J7_9BURK</name>
<evidence type="ECO:0000256" key="1">
    <source>
        <dbReference type="SAM" id="SignalP"/>
    </source>
</evidence>
<dbReference type="PROSITE" id="PS51318">
    <property type="entry name" value="TAT"/>
    <property type="match status" value="1"/>
</dbReference>
<dbReference type="EMBL" id="CP047650">
    <property type="protein sequence ID" value="QHI97246.1"/>
    <property type="molecule type" value="Genomic_DNA"/>
</dbReference>
<dbReference type="PANTHER" id="PTHR43737:SF1">
    <property type="entry name" value="DUF1501 DOMAIN-CONTAINING PROTEIN"/>
    <property type="match status" value="1"/>
</dbReference>
<dbReference type="RefSeq" id="WP_160550764.1">
    <property type="nucleotide sequence ID" value="NZ_CP047650.1"/>
</dbReference>
<reference evidence="2 3" key="1">
    <citation type="submission" date="2020-01" db="EMBL/GenBank/DDBJ databases">
        <title>Genome sequencing of strain KACC 21265.</title>
        <authorList>
            <person name="Heo J."/>
            <person name="Kim S.-J."/>
            <person name="Kim J.-S."/>
            <person name="Hong S.-B."/>
            <person name="Kwon S.-W."/>
        </authorList>
    </citation>
    <scope>NUCLEOTIDE SEQUENCE [LARGE SCALE GENOMIC DNA]</scope>
    <source>
        <strain evidence="2 3">KACC 21265</strain>
    </source>
</reference>
<feature type="chain" id="PRO_5032385553" evidence="1">
    <location>
        <begin position="26"/>
        <end position="439"/>
    </location>
</feature>
<dbReference type="AlphaFoldDB" id="A0A857J0J7"/>
<protein>
    <submittedName>
        <fullName evidence="2">DUF1501 domain-containing protein</fullName>
    </submittedName>
</protein>
<dbReference type="InterPro" id="IPR010869">
    <property type="entry name" value="DUF1501"/>
</dbReference>
<accession>A0A857J0J7</accession>
<organism evidence="2 3">
    <name type="scientific">Xylophilus rhododendri</name>
    <dbReference type="NCBI Taxonomy" id="2697032"/>
    <lineage>
        <taxon>Bacteria</taxon>
        <taxon>Pseudomonadati</taxon>
        <taxon>Pseudomonadota</taxon>
        <taxon>Betaproteobacteria</taxon>
        <taxon>Burkholderiales</taxon>
        <taxon>Xylophilus</taxon>
    </lineage>
</organism>
<dbReference type="Pfam" id="PF07394">
    <property type="entry name" value="DUF1501"/>
    <property type="match status" value="1"/>
</dbReference>
<keyword evidence="1" id="KW-0732">Signal</keyword>
<gene>
    <name evidence="2" type="ORF">GT347_04180</name>
</gene>